<dbReference type="Proteomes" id="UP000635278">
    <property type="component" value="Unassembled WGS sequence"/>
</dbReference>
<proteinExistence type="predicted"/>
<reference evidence="3 4" key="1">
    <citation type="journal article" date="2020" name="Int. J. Syst. Evol. Microbiol.">
        <title>Novel acetic acid bacteria from cider fermentations: Acetobacter conturbans sp. nov. and Acetobacter fallax sp. nov.</title>
        <authorList>
            <person name="Sombolestani A.S."/>
            <person name="Cleenwerck I."/>
            <person name="Cnockaert M."/>
            <person name="Borremans W."/>
            <person name="Wieme A.D."/>
            <person name="De Vuyst L."/>
            <person name="Vandamme P."/>
        </authorList>
    </citation>
    <scope>NUCLEOTIDE SEQUENCE [LARGE SCALE GENOMIC DNA]</scope>
    <source>
        <strain evidence="3 4">LMG 30640</strain>
    </source>
</reference>
<dbReference type="PANTHER" id="PTHR47755:SF1">
    <property type="entry name" value="CELL DIVISION PROTEIN FTSX"/>
    <property type="match status" value="1"/>
</dbReference>
<protein>
    <submittedName>
        <fullName evidence="3">Cell division protein FtsX</fullName>
    </submittedName>
</protein>
<gene>
    <name evidence="3" type="ORF">GOB93_11990</name>
</gene>
<comment type="caution">
    <text evidence="3">The sequence shown here is derived from an EMBL/GenBank/DDBJ whole genome shotgun (WGS) entry which is preliminary data.</text>
</comment>
<dbReference type="PANTHER" id="PTHR47755">
    <property type="entry name" value="CELL DIVISION PROTEIN FTSX"/>
    <property type="match status" value="1"/>
</dbReference>
<accession>A0ABX0JTS0</accession>
<dbReference type="InterPro" id="IPR004513">
    <property type="entry name" value="FtsX"/>
</dbReference>
<feature type="transmembrane region" description="Helical" evidence="2">
    <location>
        <begin position="185"/>
        <end position="208"/>
    </location>
</feature>
<keyword evidence="2" id="KW-0812">Transmembrane</keyword>
<keyword evidence="3" id="KW-0132">Cell division</keyword>
<keyword evidence="2" id="KW-1133">Transmembrane helix</keyword>
<dbReference type="EMBL" id="WOTB01000015">
    <property type="protein sequence ID" value="NHN85355.1"/>
    <property type="molecule type" value="Genomic_DNA"/>
</dbReference>
<sequence>MSDRRGRRVRDGLALSHALPDRSLVAMVAAMSLLAALTWAGAFGAWSLSARWAHGAANLVTIQVPDPDRPASLPSDDATAQVPVKENQTDHQRSRIDAVMDVLRAQSALSEIHRLDARELDQILRPWLGTSGVAALPLPGVIELHLAPGASLTDGLSSRLAGLAPGTLVERNDDWRSRLQMVARSLLACAALAIVLVGGIGVAVIGMATRLGLGARRESIAILHGLGAADGYVASRFGRRVAWLSLAGGIAGTLLAVPPIAIVVRFMAPLSGPQAVTMPEQGYSTILPEAFAAFTDGSVPGDLMIGLACVPLCAMLTALLTAQVIVRVWLRRLP</sequence>
<evidence type="ECO:0000313" key="4">
    <source>
        <dbReference type="Proteomes" id="UP000635278"/>
    </source>
</evidence>
<evidence type="ECO:0000313" key="3">
    <source>
        <dbReference type="EMBL" id="NHN85355.1"/>
    </source>
</evidence>
<feature type="transmembrane region" description="Helical" evidence="2">
    <location>
        <begin position="24"/>
        <end position="46"/>
    </location>
</feature>
<feature type="transmembrane region" description="Helical" evidence="2">
    <location>
        <begin position="241"/>
        <end position="268"/>
    </location>
</feature>
<feature type="region of interest" description="Disordered" evidence="1">
    <location>
        <begin position="67"/>
        <end position="91"/>
    </location>
</feature>
<feature type="transmembrane region" description="Helical" evidence="2">
    <location>
        <begin position="303"/>
        <end position="330"/>
    </location>
</feature>
<organism evidence="3 4">
    <name type="scientific">Acetobacter musti</name>
    <dbReference type="NCBI Taxonomy" id="864732"/>
    <lineage>
        <taxon>Bacteria</taxon>
        <taxon>Pseudomonadati</taxon>
        <taxon>Pseudomonadota</taxon>
        <taxon>Alphaproteobacteria</taxon>
        <taxon>Acetobacterales</taxon>
        <taxon>Acetobacteraceae</taxon>
        <taxon>Acetobacter</taxon>
    </lineage>
</organism>
<keyword evidence="2" id="KW-0472">Membrane</keyword>
<name>A0ABX0JTS0_9PROT</name>
<dbReference type="RefSeq" id="WP_173583746.1">
    <property type="nucleotide sequence ID" value="NZ_WOTB01000015.1"/>
</dbReference>
<evidence type="ECO:0000256" key="1">
    <source>
        <dbReference type="SAM" id="MobiDB-lite"/>
    </source>
</evidence>
<evidence type="ECO:0000256" key="2">
    <source>
        <dbReference type="SAM" id="Phobius"/>
    </source>
</evidence>
<keyword evidence="4" id="KW-1185">Reference proteome</keyword>
<dbReference type="GO" id="GO:0051301">
    <property type="term" value="P:cell division"/>
    <property type="evidence" value="ECO:0007669"/>
    <property type="project" value="UniProtKB-KW"/>
</dbReference>
<keyword evidence="3" id="KW-0131">Cell cycle</keyword>